<feature type="transmembrane region" description="Helical" evidence="1">
    <location>
        <begin position="74"/>
        <end position="94"/>
    </location>
</feature>
<feature type="transmembrane region" description="Helical" evidence="1">
    <location>
        <begin position="212"/>
        <end position="231"/>
    </location>
</feature>
<dbReference type="OrthoDB" id="1908465at2"/>
<gene>
    <name evidence="2" type="ORF">CLW00_1283</name>
</gene>
<feature type="transmembrane region" description="Helical" evidence="1">
    <location>
        <begin position="49"/>
        <end position="67"/>
    </location>
</feature>
<dbReference type="RefSeq" id="WP_146131473.1">
    <property type="nucleotide sequence ID" value="NZ_PVTR01000028.1"/>
</dbReference>
<keyword evidence="1" id="KW-1133">Transmembrane helix</keyword>
<feature type="transmembrane region" description="Helical" evidence="1">
    <location>
        <begin position="238"/>
        <end position="257"/>
    </location>
</feature>
<evidence type="ECO:0000313" key="3">
    <source>
        <dbReference type="Proteomes" id="UP000238157"/>
    </source>
</evidence>
<dbReference type="SUPFAM" id="SSF111352">
    <property type="entry name" value="Ammonium transporter"/>
    <property type="match status" value="1"/>
</dbReference>
<evidence type="ECO:0000256" key="1">
    <source>
        <dbReference type="SAM" id="Phobius"/>
    </source>
</evidence>
<comment type="caution">
    <text evidence="2">The sequence shown here is derived from an EMBL/GenBank/DDBJ whole genome shotgun (WGS) entry which is preliminary data.</text>
</comment>
<keyword evidence="1" id="KW-0812">Transmembrane</keyword>
<name>A0A2T0W9Z4_9BACT</name>
<accession>A0A2T0W9Z4</accession>
<dbReference type="AlphaFoldDB" id="A0A2T0W9Z4"/>
<dbReference type="Proteomes" id="UP000238157">
    <property type="component" value="Unassembled WGS sequence"/>
</dbReference>
<protein>
    <submittedName>
        <fullName evidence="2">Uncharacterized protein</fullName>
    </submittedName>
</protein>
<keyword evidence="1" id="KW-0472">Membrane</keyword>
<organism evidence="2 3">
    <name type="scientific">Mongoliibacter ruber</name>
    <dbReference type="NCBI Taxonomy" id="1750599"/>
    <lineage>
        <taxon>Bacteria</taxon>
        <taxon>Pseudomonadati</taxon>
        <taxon>Bacteroidota</taxon>
        <taxon>Cytophagia</taxon>
        <taxon>Cytophagales</taxon>
        <taxon>Cyclobacteriaceae</taxon>
        <taxon>Mongoliibacter</taxon>
    </lineage>
</organism>
<feature type="transmembrane region" description="Helical" evidence="1">
    <location>
        <begin position="114"/>
        <end position="135"/>
    </location>
</feature>
<keyword evidence="3" id="KW-1185">Reference proteome</keyword>
<proteinExistence type="predicted"/>
<feature type="transmembrane region" description="Helical" evidence="1">
    <location>
        <begin position="9"/>
        <end position="29"/>
    </location>
</feature>
<dbReference type="EMBL" id="PVTR01000028">
    <property type="protein sequence ID" value="PRY83545.1"/>
    <property type="molecule type" value="Genomic_DNA"/>
</dbReference>
<evidence type="ECO:0000313" key="2">
    <source>
        <dbReference type="EMBL" id="PRY83545.1"/>
    </source>
</evidence>
<feature type="transmembrane region" description="Helical" evidence="1">
    <location>
        <begin position="269"/>
        <end position="290"/>
    </location>
</feature>
<sequence length="302" mass="34084">MEAKRILRLSLRFILLLIIYFPIWILGTMAMGTLTPEYPSEPGLMDENIGLLLLGIINTALIVSLVVTSRWYGWRLAAGLAFAYYGSFTLLTQIESWYFLSETTVPPPLLPRLFIMGLSIPLIYIPLAVLICGKWKRDENTHQLPKRMNISAKELLLKLGIIAVVYLIIYWLAGYYIAWQNPELRDFYGSPGEIKPFLPHTLDTFGGTPSLMILQLFRGILFALIAMPVILGSKVNRWLTAFLVGLLFAIPHLVHILPNPLMPLASVRLSHMVETASSSFIFGLFVVWLLSSSYGKRKDLSI</sequence>
<feature type="transmembrane region" description="Helical" evidence="1">
    <location>
        <begin position="155"/>
        <end position="178"/>
    </location>
</feature>
<reference evidence="2 3" key="1">
    <citation type="submission" date="2018-03" db="EMBL/GenBank/DDBJ databases">
        <title>Genomic Encyclopedia of Archaeal and Bacterial Type Strains, Phase II (KMG-II): from individual species to whole genera.</title>
        <authorList>
            <person name="Goeker M."/>
        </authorList>
    </citation>
    <scope>NUCLEOTIDE SEQUENCE [LARGE SCALE GENOMIC DNA]</scope>
    <source>
        <strain evidence="2 3">DSM 27929</strain>
    </source>
</reference>